<dbReference type="Proteomes" id="UP001227964">
    <property type="component" value="Unassembled WGS sequence"/>
</dbReference>
<dbReference type="InterPro" id="IPR007939">
    <property type="entry name" value="Cu-R_B_prcur"/>
</dbReference>
<gene>
    <name evidence="2" type="ORF">QPM17_23280</name>
</gene>
<organism evidence="2 3">
    <name type="scientific">Marinobacter azerbaijanicus</name>
    <dbReference type="NCBI Taxonomy" id="3050455"/>
    <lineage>
        <taxon>Bacteria</taxon>
        <taxon>Pseudomonadati</taxon>
        <taxon>Pseudomonadota</taxon>
        <taxon>Gammaproteobacteria</taxon>
        <taxon>Pseudomonadales</taxon>
        <taxon>Marinobacteraceae</taxon>
        <taxon>Marinobacter</taxon>
    </lineage>
</organism>
<comment type="caution">
    <text evidence="2">The sequence shown here is derived from an EMBL/GenBank/DDBJ whole genome shotgun (WGS) entry which is preliminary data.</text>
</comment>
<evidence type="ECO:0000313" key="3">
    <source>
        <dbReference type="Proteomes" id="UP001227964"/>
    </source>
</evidence>
<evidence type="ECO:0000313" key="2">
    <source>
        <dbReference type="EMBL" id="MDL0434067.1"/>
    </source>
</evidence>
<name>A0ABT7IJX0_9GAMM</name>
<reference evidence="2 3" key="1">
    <citation type="submission" date="2023-06" db="EMBL/GenBank/DDBJ databases">
        <title>Marinobacter azerbaijanicus a moderately halophilic, isolated from Urmia Lake in Azerbaijan region of Iran.</title>
        <authorList>
            <person name="Sanchez-Porro C."/>
            <person name="Aghdam E.M."/>
            <person name="Saheb S.M."/>
            <person name="Tarhriz V."/>
            <person name="Kazemi E."/>
            <person name="Ammozegar M.A."/>
            <person name="Ventosa A."/>
            <person name="Hejazi M.S."/>
        </authorList>
    </citation>
    <scope>NUCLEOTIDE SEQUENCE [LARGE SCALE GENOMIC DNA]</scope>
    <source>
        <strain evidence="2 3">TBZ242</strain>
    </source>
</reference>
<keyword evidence="3" id="KW-1185">Reference proteome</keyword>
<sequence length="153" mass="16937">MIQEMDGHDHAHGEHGGHDMAEGEHGGRLISDFWELHGGIGYLGGVGNDDHPERTHAVIGLQGLAPFYIETDLALRITEEGAEHDVRLTQNLYLQPRAELIAADSDVAEFHMGEGGEFCECRFAASLRDHAQVCALCWRLLGEALRQHRRYGA</sequence>
<dbReference type="Pfam" id="PF05275">
    <property type="entry name" value="CopB"/>
    <property type="match status" value="1"/>
</dbReference>
<proteinExistence type="predicted"/>
<protein>
    <submittedName>
        <fullName evidence="2">Copper resistance protein B</fullName>
    </submittedName>
</protein>
<dbReference type="EMBL" id="JASSVS010000042">
    <property type="protein sequence ID" value="MDL0434067.1"/>
    <property type="molecule type" value="Genomic_DNA"/>
</dbReference>
<accession>A0ABT7IJX0</accession>
<evidence type="ECO:0000256" key="1">
    <source>
        <dbReference type="SAM" id="MobiDB-lite"/>
    </source>
</evidence>
<feature type="region of interest" description="Disordered" evidence="1">
    <location>
        <begin position="1"/>
        <end position="24"/>
    </location>
</feature>